<dbReference type="InParanoid" id="A0A0P0XU15"/>
<feature type="region of interest" description="Disordered" evidence="1">
    <location>
        <begin position="41"/>
        <end position="70"/>
    </location>
</feature>
<reference evidence="3" key="1">
    <citation type="journal article" date="2005" name="Nature">
        <title>The map-based sequence of the rice genome.</title>
        <authorList>
            <consortium name="International rice genome sequencing project (IRGSP)"/>
            <person name="Matsumoto T."/>
            <person name="Wu J."/>
            <person name="Kanamori H."/>
            <person name="Katayose Y."/>
            <person name="Fujisawa M."/>
            <person name="Namiki N."/>
            <person name="Mizuno H."/>
            <person name="Yamamoto K."/>
            <person name="Antonio B.A."/>
            <person name="Baba T."/>
            <person name="Sakata K."/>
            <person name="Nagamura Y."/>
            <person name="Aoki H."/>
            <person name="Arikawa K."/>
            <person name="Arita K."/>
            <person name="Bito T."/>
            <person name="Chiden Y."/>
            <person name="Fujitsuka N."/>
            <person name="Fukunaka R."/>
            <person name="Hamada M."/>
            <person name="Harada C."/>
            <person name="Hayashi A."/>
            <person name="Hijishita S."/>
            <person name="Honda M."/>
            <person name="Hosokawa S."/>
            <person name="Ichikawa Y."/>
            <person name="Idonuma A."/>
            <person name="Iijima M."/>
            <person name="Ikeda M."/>
            <person name="Ikeno M."/>
            <person name="Ito K."/>
            <person name="Ito S."/>
            <person name="Ito T."/>
            <person name="Ito Y."/>
            <person name="Ito Y."/>
            <person name="Iwabuchi A."/>
            <person name="Kamiya K."/>
            <person name="Karasawa W."/>
            <person name="Kurita K."/>
            <person name="Katagiri S."/>
            <person name="Kikuta A."/>
            <person name="Kobayashi H."/>
            <person name="Kobayashi N."/>
            <person name="Machita K."/>
            <person name="Maehara T."/>
            <person name="Masukawa M."/>
            <person name="Mizubayashi T."/>
            <person name="Mukai Y."/>
            <person name="Nagasaki H."/>
            <person name="Nagata Y."/>
            <person name="Naito S."/>
            <person name="Nakashima M."/>
            <person name="Nakama Y."/>
            <person name="Nakamichi Y."/>
            <person name="Nakamura M."/>
            <person name="Meguro A."/>
            <person name="Negishi M."/>
            <person name="Ohta I."/>
            <person name="Ohta T."/>
            <person name="Okamoto M."/>
            <person name="Ono N."/>
            <person name="Saji S."/>
            <person name="Sakaguchi M."/>
            <person name="Sakai K."/>
            <person name="Shibata M."/>
            <person name="Shimokawa T."/>
            <person name="Song J."/>
            <person name="Takazaki Y."/>
            <person name="Terasawa K."/>
            <person name="Tsugane M."/>
            <person name="Tsuji K."/>
            <person name="Ueda S."/>
            <person name="Waki K."/>
            <person name="Yamagata H."/>
            <person name="Yamamoto M."/>
            <person name="Yamamoto S."/>
            <person name="Yamane H."/>
            <person name="Yoshiki S."/>
            <person name="Yoshihara R."/>
            <person name="Yukawa K."/>
            <person name="Zhong H."/>
            <person name="Yano M."/>
            <person name="Yuan Q."/>
            <person name="Ouyang S."/>
            <person name="Liu J."/>
            <person name="Jones K.M."/>
            <person name="Gansberger K."/>
            <person name="Moffat K."/>
            <person name="Hill J."/>
            <person name="Bera J."/>
            <person name="Fadrosh D."/>
            <person name="Jin S."/>
            <person name="Johri S."/>
            <person name="Kim M."/>
            <person name="Overton L."/>
            <person name="Reardon M."/>
            <person name="Tsitrin T."/>
            <person name="Vuong H."/>
            <person name="Weaver B."/>
            <person name="Ciecko A."/>
            <person name="Tallon L."/>
            <person name="Jackson J."/>
            <person name="Pai G."/>
            <person name="Aken S.V."/>
            <person name="Utterback T."/>
            <person name="Reidmuller S."/>
            <person name="Feldblyum T."/>
            <person name="Hsiao J."/>
            <person name="Zismann V."/>
            <person name="Iobst S."/>
            <person name="de Vazeille A.R."/>
            <person name="Buell C.R."/>
            <person name="Ying K."/>
            <person name="Li Y."/>
            <person name="Lu T."/>
            <person name="Huang Y."/>
            <person name="Zhao Q."/>
            <person name="Feng Q."/>
            <person name="Zhang L."/>
            <person name="Zhu J."/>
            <person name="Weng Q."/>
            <person name="Mu J."/>
            <person name="Lu Y."/>
            <person name="Fan D."/>
            <person name="Liu Y."/>
            <person name="Guan J."/>
            <person name="Zhang Y."/>
            <person name="Yu S."/>
            <person name="Liu X."/>
            <person name="Zhang Y."/>
            <person name="Hong G."/>
            <person name="Han B."/>
            <person name="Choisne N."/>
            <person name="Demange N."/>
            <person name="Orjeda G."/>
            <person name="Samain S."/>
            <person name="Cattolico L."/>
            <person name="Pelletier E."/>
            <person name="Couloux A."/>
            <person name="Segurens B."/>
            <person name="Wincker P."/>
            <person name="D'Hont A."/>
            <person name="Scarpelli C."/>
            <person name="Weissenbach J."/>
            <person name="Salanoubat M."/>
            <person name="Quetier F."/>
            <person name="Yu Y."/>
            <person name="Kim H.R."/>
            <person name="Rambo T."/>
            <person name="Currie J."/>
            <person name="Collura K."/>
            <person name="Luo M."/>
            <person name="Yang T."/>
            <person name="Ammiraju J.S.S."/>
            <person name="Engler F."/>
            <person name="Soderlund C."/>
            <person name="Wing R.A."/>
            <person name="Palmer L.E."/>
            <person name="de la Bastide M."/>
            <person name="Spiegel L."/>
            <person name="Nascimento L."/>
            <person name="Zutavern T."/>
            <person name="O'Shaughnessy A."/>
            <person name="Dike S."/>
            <person name="Dedhia N."/>
            <person name="Preston R."/>
            <person name="Balija V."/>
            <person name="McCombie W.R."/>
            <person name="Chow T."/>
            <person name="Chen H."/>
            <person name="Chung M."/>
            <person name="Chen C."/>
            <person name="Shaw J."/>
            <person name="Wu H."/>
            <person name="Hsiao K."/>
            <person name="Chao Y."/>
            <person name="Chu M."/>
            <person name="Cheng C."/>
            <person name="Hour A."/>
            <person name="Lee P."/>
            <person name="Lin S."/>
            <person name="Lin Y."/>
            <person name="Liou J."/>
            <person name="Liu S."/>
            <person name="Hsing Y."/>
            <person name="Raghuvanshi S."/>
            <person name="Mohanty A."/>
            <person name="Bharti A.K."/>
            <person name="Gaur A."/>
            <person name="Gupta V."/>
            <person name="Kumar D."/>
            <person name="Ravi V."/>
            <person name="Vij S."/>
            <person name="Kapur A."/>
            <person name="Khurana P."/>
            <person name="Khurana P."/>
            <person name="Khurana J.P."/>
            <person name="Tyagi A.K."/>
            <person name="Gaikwad K."/>
            <person name="Singh A."/>
            <person name="Dalal V."/>
            <person name="Srivastava S."/>
            <person name="Dixit A."/>
            <person name="Pal A.K."/>
            <person name="Ghazi I.A."/>
            <person name="Yadav M."/>
            <person name="Pandit A."/>
            <person name="Bhargava A."/>
            <person name="Sureshbabu K."/>
            <person name="Batra K."/>
            <person name="Sharma T.R."/>
            <person name="Mohapatra T."/>
            <person name="Singh N.K."/>
            <person name="Messing J."/>
            <person name="Nelson A.B."/>
            <person name="Fuks G."/>
            <person name="Kavchok S."/>
            <person name="Keizer G."/>
            <person name="Linton E."/>
            <person name="Llaca V."/>
            <person name="Song R."/>
            <person name="Tanyolac B."/>
            <person name="Young S."/>
            <person name="Ho-Il K."/>
            <person name="Hahn J.H."/>
            <person name="Sangsakoo G."/>
            <person name="Vanavichit A."/>
            <person name="de Mattos Luiz.A.T."/>
            <person name="Zimmer P.D."/>
            <person name="Malone G."/>
            <person name="Dellagostin O."/>
            <person name="de Oliveira A.C."/>
            <person name="Bevan M."/>
            <person name="Bancroft I."/>
            <person name="Minx P."/>
            <person name="Cordum H."/>
            <person name="Wilson R."/>
            <person name="Cheng Z."/>
            <person name="Jin W."/>
            <person name="Jiang J."/>
            <person name="Leong S.A."/>
            <person name="Iwama H."/>
            <person name="Gojobori T."/>
            <person name="Itoh T."/>
            <person name="Niimura Y."/>
            <person name="Fujii Y."/>
            <person name="Habara T."/>
            <person name="Sakai H."/>
            <person name="Sato Y."/>
            <person name="Wilson G."/>
            <person name="Kumar K."/>
            <person name="McCouch S."/>
            <person name="Juretic N."/>
            <person name="Hoen D."/>
            <person name="Wright S."/>
            <person name="Bruskiewich R."/>
            <person name="Bureau T."/>
            <person name="Miyao A."/>
            <person name="Hirochika H."/>
            <person name="Nishikawa T."/>
            <person name="Kadowaki K."/>
            <person name="Sugiura M."/>
            <person name="Burr B."/>
            <person name="Sasaki T."/>
        </authorList>
    </citation>
    <scope>NUCLEOTIDE SEQUENCE [LARGE SCALE GENOMIC DNA]</scope>
    <source>
        <strain evidence="3">cv. Nipponbare</strain>
    </source>
</reference>
<gene>
    <name evidence="2" type="ordered locus">Os10g0404700</name>
    <name evidence="2" type="ORF">OSNPB_100404700</name>
</gene>
<name>A0A0P0XU15_ORYSJ</name>
<dbReference type="AlphaFoldDB" id="A0A0P0XU15"/>
<organism evidence="2 3">
    <name type="scientific">Oryza sativa subsp. japonica</name>
    <name type="common">Rice</name>
    <dbReference type="NCBI Taxonomy" id="39947"/>
    <lineage>
        <taxon>Eukaryota</taxon>
        <taxon>Viridiplantae</taxon>
        <taxon>Streptophyta</taxon>
        <taxon>Embryophyta</taxon>
        <taxon>Tracheophyta</taxon>
        <taxon>Spermatophyta</taxon>
        <taxon>Magnoliopsida</taxon>
        <taxon>Liliopsida</taxon>
        <taxon>Poales</taxon>
        <taxon>Poaceae</taxon>
        <taxon>BOP clade</taxon>
        <taxon>Oryzoideae</taxon>
        <taxon>Oryzeae</taxon>
        <taxon>Oryzinae</taxon>
        <taxon>Oryza</taxon>
        <taxon>Oryza sativa</taxon>
    </lineage>
</organism>
<reference evidence="2 3" key="3">
    <citation type="journal article" date="2013" name="Rice">
        <title>Improvement of the Oryza sativa Nipponbare reference genome using next generation sequence and optical map data.</title>
        <authorList>
            <person name="Kawahara Y."/>
            <person name="de la Bastide M."/>
            <person name="Hamilton J.P."/>
            <person name="Kanamori H."/>
            <person name="McCombie W.R."/>
            <person name="Ouyang S."/>
            <person name="Schwartz D.C."/>
            <person name="Tanaka T."/>
            <person name="Wu J."/>
            <person name="Zhou S."/>
            <person name="Childs K.L."/>
            <person name="Davidson R.M."/>
            <person name="Lin H."/>
            <person name="Quesada-Ocampo L."/>
            <person name="Vaillancourt B."/>
            <person name="Sakai H."/>
            <person name="Lee S.S."/>
            <person name="Kim J."/>
            <person name="Numa H."/>
            <person name="Itoh T."/>
            <person name="Buell C.R."/>
            <person name="Matsumoto T."/>
        </authorList>
    </citation>
    <scope>NUCLEOTIDE SEQUENCE [LARGE SCALE GENOMIC DNA]</scope>
    <source>
        <strain evidence="3">cv. Nipponbare</strain>
    </source>
</reference>
<feature type="compositionally biased region" description="Basic residues" evidence="1">
    <location>
        <begin position="41"/>
        <end position="58"/>
    </location>
</feature>
<evidence type="ECO:0000256" key="1">
    <source>
        <dbReference type="SAM" id="MobiDB-lite"/>
    </source>
</evidence>
<dbReference type="Proteomes" id="UP000059680">
    <property type="component" value="Chromosome 10"/>
</dbReference>
<evidence type="ECO:0000313" key="2">
    <source>
        <dbReference type="EMBL" id="BAT10764.1"/>
    </source>
</evidence>
<accession>A0A0P0XU15</accession>
<sequence length="70" mass="7305">MPMPMEHCRLAPSNPVSAAPDDLPAVATICATRFALSARSRGLRRGRRGGTTCRRKTGGARLSGAGAGKR</sequence>
<proteinExistence type="predicted"/>
<reference evidence="2 3" key="2">
    <citation type="journal article" date="2013" name="Plant Cell Physiol.">
        <title>Rice Annotation Project Database (RAP-DB): an integrative and interactive database for rice genomics.</title>
        <authorList>
            <person name="Sakai H."/>
            <person name="Lee S.S."/>
            <person name="Tanaka T."/>
            <person name="Numa H."/>
            <person name="Kim J."/>
            <person name="Kawahara Y."/>
            <person name="Wakimoto H."/>
            <person name="Yang C.C."/>
            <person name="Iwamoto M."/>
            <person name="Abe T."/>
            <person name="Yamada Y."/>
            <person name="Muto A."/>
            <person name="Inokuchi H."/>
            <person name="Ikemura T."/>
            <person name="Matsumoto T."/>
            <person name="Sasaki T."/>
            <person name="Itoh T."/>
        </authorList>
    </citation>
    <scope>NUCLEOTIDE SEQUENCE [LARGE SCALE GENOMIC DNA]</scope>
    <source>
        <strain evidence="3">cv. Nipponbare</strain>
    </source>
</reference>
<evidence type="ECO:0000313" key="3">
    <source>
        <dbReference type="Proteomes" id="UP000059680"/>
    </source>
</evidence>
<keyword evidence="3" id="KW-1185">Reference proteome</keyword>
<protein>
    <submittedName>
        <fullName evidence="2">Os10g0404700 protein</fullName>
    </submittedName>
</protein>
<dbReference type="PaxDb" id="39947-A0A0P0XU15"/>
<dbReference type="EMBL" id="AP014966">
    <property type="protein sequence ID" value="BAT10764.1"/>
    <property type="molecule type" value="Genomic_DNA"/>
</dbReference>